<evidence type="ECO:0000256" key="3">
    <source>
        <dbReference type="HAMAP-Rule" id="MF_00099"/>
    </source>
</evidence>
<dbReference type="PROSITE" id="PS50110">
    <property type="entry name" value="RESPONSE_REGULATORY"/>
    <property type="match status" value="1"/>
</dbReference>
<dbReference type="Gene3D" id="3.40.50.2300">
    <property type="match status" value="1"/>
</dbReference>
<comment type="catalytic activity">
    <reaction evidence="3">
        <text>L-glutaminyl-[protein] + H2O = L-glutamyl-[protein] + NH4(+)</text>
        <dbReference type="Rhea" id="RHEA:16441"/>
        <dbReference type="Rhea" id="RHEA-COMP:10207"/>
        <dbReference type="Rhea" id="RHEA-COMP:10208"/>
        <dbReference type="ChEBI" id="CHEBI:15377"/>
        <dbReference type="ChEBI" id="CHEBI:28938"/>
        <dbReference type="ChEBI" id="CHEBI:29973"/>
        <dbReference type="ChEBI" id="CHEBI:30011"/>
        <dbReference type="EC" id="3.5.1.44"/>
    </reaction>
</comment>
<dbReference type="InterPro" id="IPR008248">
    <property type="entry name" value="CheB-like"/>
</dbReference>
<comment type="caution">
    <text evidence="8">The sequence shown here is derived from an EMBL/GenBank/DDBJ whole genome shotgun (WGS) entry which is preliminary data.</text>
</comment>
<keyword evidence="3" id="KW-0963">Cytoplasm</keyword>
<keyword evidence="3 5" id="KW-0597">Phosphoprotein</keyword>
<dbReference type="CDD" id="cd17541">
    <property type="entry name" value="REC_CheB-like"/>
    <property type="match status" value="1"/>
</dbReference>
<dbReference type="CDD" id="cd16432">
    <property type="entry name" value="CheB_Rec"/>
    <property type="match status" value="1"/>
</dbReference>
<feature type="active site" evidence="3 4">
    <location>
        <position position="213"/>
    </location>
</feature>
<dbReference type="Pfam" id="PF01339">
    <property type="entry name" value="CheB_methylest"/>
    <property type="match status" value="1"/>
</dbReference>
<keyword evidence="8" id="KW-0808">Transferase</keyword>
<dbReference type="GO" id="GO:0032259">
    <property type="term" value="P:methylation"/>
    <property type="evidence" value="ECO:0007669"/>
    <property type="project" value="UniProtKB-KW"/>
</dbReference>
<dbReference type="SMART" id="SM00448">
    <property type="entry name" value="REC"/>
    <property type="match status" value="1"/>
</dbReference>
<dbReference type="GO" id="GO:0008168">
    <property type="term" value="F:methyltransferase activity"/>
    <property type="evidence" value="ECO:0007669"/>
    <property type="project" value="UniProtKB-KW"/>
</dbReference>
<protein>
    <recommendedName>
        <fullName evidence="3">Protein-glutamate methylesterase/protein-glutamine glutaminase</fullName>
        <ecNumber evidence="3">3.1.1.61</ecNumber>
        <ecNumber evidence="3">3.5.1.44</ecNumber>
    </recommendedName>
</protein>
<dbReference type="InterPro" id="IPR035909">
    <property type="entry name" value="CheB_C"/>
</dbReference>
<accession>A0ABU2JEF2</accession>
<dbReference type="EC" id="3.1.1.61" evidence="3"/>
<comment type="catalytic activity">
    <reaction evidence="2 3">
        <text>[protein]-L-glutamate 5-O-methyl ester + H2O = L-glutamyl-[protein] + methanol + H(+)</text>
        <dbReference type="Rhea" id="RHEA:23236"/>
        <dbReference type="Rhea" id="RHEA-COMP:10208"/>
        <dbReference type="Rhea" id="RHEA-COMP:10311"/>
        <dbReference type="ChEBI" id="CHEBI:15377"/>
        <dbReference type="ChEBI" id="CHEBI:15378"/>
        <dbReference type="ChEBI" id="CHEBI:17790"/>
        <dbReference type="ChEBI" id="CHEBI:29973"/>
        <dbReference type="ChEBI" id="CHEBI:82795"/>
        <dbReference type="EC" id="3.1.1.61"/>
    </reaction>
</comment>
<comment type="domain">
    <text evidence="3">Contains a C-terminal catalytic domain, and an N-terminal region which modulates catalytic activity.</text>
</comment>
<dbReference type="InterPro" id="IPR001789">
    <property type="entry name" value="Sig_transdc_resp-reg_receiver"/>
</dbReference>
<comment type="PTM">
    <text evidence="3">Phosphorylated by CheA. Phosphorylation of the N-terminal regulatory domain activates the methylesterase activity.</text>
</comment>
<keyword evidence="9" id="KW-1185">Reference proteome</keyword>
<evidence type="ECO:0000256" key="2">
    <source>
        <dbReference type="ARBA" id="ARBA00048267"/>
    </source>
</evidence>
<comment type="similarity">
    <text evidence="3">Belongs to the CheB family.</text>
</comment>
<proteinExistence type="inferred from homology"/>
<dbReference type="Pfam" id="PF00072">
    <property type="entry name" value="Response_reg"/>
    <property type="match status" value="1"/>
</dbReference>
<dbReference type="InterPro" id="IPR000673">
    <property type="entry name" value="Sig_transdc_resp-reg_Me-estase"/>
</dbReference>
<keyword evidence="8" id="KW-0489">Methyltransferase</keyword>
<feature type="active site" evidence="3 4">
    <location>
        <position position="309"/>
    </location>
</feature>
<dbReference type="PIRSF" id="PIRSF000876">
    <property type="entry name" value="RR_chemtxs_CheB"/>
    <property type="match status" value="1"/>
</dbReference>
<dbReference type="InterPro" id="IPR011006">
    <property type="entry name" value="CheY-like_superfamily"/>
</dbReference>
<dbReference type="GO" id="GO:0008984">
    <property type="term" value="F:protein-glutamate methylesterase activity"/>
    <property type="evidence" value="ECO:0007669"/>
    <property type="project" value="UniProtKB-EC"/>
</dbReference>
<organism evidence="8 9">
    <name type="scientific">Jatrophihabitans lederbergiae</name>
    <dbReference type="NCBI Taxonomy" id="3075547"/>
    <lineage>
        <taxon>Bacteria</taxon>
        <taxon>Bacillati</taxon>
        <taxon>Actinomycetota</taxon>
        <taxon>Actinomycetes</taxon>
        <taxon>Jatrophihabitantales</taxon>
        <taxon>Jatrophihabitantaceae</taxon>
        <taxon>Jatrophihabitans</taxon>
    </lineage>
</organism>
<sequence length="375" mass="38928">MSIRTLVVDDSVVVRRTVTAVLEASGCVDVVGTARDGRVGIEQIERLNPDVVTLDVEMPDMDGLLTLAVIRERWPLLPVIMYSALTATGAETTLTALSLGAVDYATKPTEALSRTAACQQVHDTLVPLIKLWGGRHASARDSGSAPPVSSVPVPPVPTHPVSRAVVVPPVRGSSRSVVQLVVVGVSTGGPDALARILPMLPADLGVPVVMVQHMPPIFTTMFAKRLNGISAIPVSEVTEQTELAAGRIYLAAGGRHLRVTATPAGRMLVPDDGPPENSCRPAVDVLFRSAAATVGANLLAVVLTGMGQDGLIGAEHVTRAGGSVLAQDEQSSVVWGMPGFVARAGLARAVLPLDEIPQAIAAAVQAPVRSTVGTR</sequence>
<comment type="function">
    <text evidence="3">Involved in chemotaxis. Part of a chemotaxis signal transduction system that modulates chemotaxis in response to various stimuli. Catalyzes the demethylation of specific methylglutamate residues introduced into the chemoreceptors (methyl-accepting chemotaxis proteins or MCP) by CheR. Also mediates the irreversible deamidation of specific glutamine residues to glutamic acid.</text>
</comment>
<dbReference type="Gene3D" id="3.40.50.180">
    <property type="entry name" value="Methylesterase CheB, C-terminal domain"/>
    <property type="match status" value="1"/>
</dbReference>
<comment type="subcellular location">
    <subcellularLocation>
        <location evidence="3">Cytoplasm</location>
    </subcellularLocation>
</comment>
<dbReference type="EC" id="3.5.1.44" evidence="3"/>
<dbReference type="SUPFAM" id="SSF52738">
    <property type="entry name" value="Methylesterase CheB, C-terminal domain"/>
    <property type="match status" value="1"/>
</dbReference>
<dbReference type="Proteomes" id="UP001183176">
    <property type="component" value="Unassembled WGS sequence"/>
</dbReference>
<evidence type="ECO:0000313" key="8">
    <source>
        <dbReference type="EMBL" id="MDT0263064.1"/>
    </source>
</evidence>
<name>A0ABU2JEF2_9ACTN</name>
<feature type="domain" description="Response regulatory" evidence="6">
    <location>
        <begin position="4"/>
        <end position="122"/>
    </location>
</feature>
<dbReference type="SUPFAM" id="SSF52172">
    <property type="entry name" value="CheY-like"/>
    <property type="match status" value="1"/>
</dbReference>
<evidence type="ECO:0000256" key="4">
    <source>
        <dbReference type="PROSITE-ProRule" id="PRU00050"/>
    </source>
</evidence>
<dbReference type="PANTHER" id="PTHR42872">
    <property type="entry name" value="PROTEIN-GLUTAMATE METHYLESTERASE/PROTEIN-GLUTAMINE GLUTAMINASE"/>
    <property type="match status" value="1"/>
</dbReference>
<feature type="modified residue" description="4-aspartylphosphate" evidence="3 5">
    <location>
        <position position="55"/>
    </location>
</feature>
<dbReference type="NCBIfam" id="NF001965">
    <property type="entry name" value="PRK00742.1"/>
    <property type="match status" value="1"/>
</dbReference>
<evidence type="ECO:0000259" key="6">
    <source>
        <dbReference type="PROSITE" id="PS50110"/>
    </source>
</evidence>
<dbReference type="HAMAP" id="MF_00099">
    <property type="entry name" value="CheB_chemtxs"/>
    <property type="match status" value="1"/>
</dbReference>
<gene>
    <name evidence="3 8" type="primary">cheB</name>
    <name evidence="8" type="ORF">RM423_16865</name>
</gene>
<keyword evidence="3 4" id="KW-0145">Chemotaxis</keyword>
<dbReference type="PANTHER" id="PTHR42872:SF3">
    <property type="entry name" value="PROTEIN-GLUTAMATE METHYLESTERASE_PROTEIN-GLUTAMINE GLUTAMINASE 1"/>
    <property type="match status" value="1"/>
</dbReference>
<evidence type="ECO:0000259" key="7">
    <source>
        <dbReference type="PROSITE" id="PS50122"/>
    </source>
</evidence>
<dbReference type="PROSITE" id="PS50122">
    <property type="entry name" value="CHEB"/>
    <property type="match status" value="1"/>
</dbReference>
<feature type="domain" description="CheB-type methylesterase" evidence="7">
    <location>
        <begin position="169"/>
        <end position="367"/>
    </location>
</feature>
<reference evidence="9" key="1">
    <citation type="submission" date="2023-07" db="EMBL/GenBank/DDBJ databases">
        <title>30 novel species of actinomycetes from the DSMZ collection.</title>
        <authorList>
            <person name="Nouioui I."/>
        </authorList>
    </citation>
    <scope>NUCLEOTIDE SEQUENCE [LARGE SCALE GENOMIC DNA]</scope>
    <source>
        <strain evidence="9">DSM 44399</strain>
    </source>
</reference>
<evidence type="ECO:0000313" key="9">
    <source>
        <dbReference type="Proteomes" id="UP001183176"/>
    </source>
</evidence>
<evidence type="ECO:0000256" key="1">
    <source>
        <dbReference type="ARBA" id="ARBA00022801"/>
    </source>
</evidence>
<keyword evidence="1 3" id="KW-0378">Hydrolase</keyword>
<evidence type="ECO:0000256" key="5">
    <source>
        <dbReference type="PROSITE-ProRule" id="PRU00169"/>
    </source>
</evidence>
<dbReference type="EMBL" id="JAVREH010000027">
    <property type="protein sequence ID" value="MDT0263064.1"/>
    <property type="molecule type" value="Genomic_DNA"/>
</dbReference>
<feature type="active site" evidence="3 4">
    <location>
        <position position="186"/>
    </location>
</feature>
<dbReference type="RefSeq" id="WP_311424210.1">
    <property type="nucleotide sequence ID" value="NZ_JAVREH010000027.1"/>
</dbReference>